<reference evidence="1 2" key="1">
    <citation type="submission" date="2017-07" db="EMBL/GenBank/DDBJ databases">
        <title>Phylogenetic study on the rhizospheric bacterium Ochrobactrum sp. A44.</title>
        <authorList>
            <person name="Krzyzanowska D.M."/>
            <person name="Ossowicki A."/>
            <person name="Rajewska M."/>
            <person name="Maciag T."/>
            <person name="Kaczynski Z."/>
            <person name="Czerwicka M."/>
            <person name="Jafra S."/>
        </authorList>
    </citation>
    <scope>NUCLEOTIDE SEQUENCE [LARGE SCALE GENOMIC DNA]</scope>
    <source>
        <strain evidence="1 2">A44</strain>
        <plasmid evidence="1 2">unnamed1</plasmid>
    </source>
</reference>
<dbReference type="EMBL" id="CP022605">
    <property type="protein sequence ID" value="ASV88794.1"/>
    <property type="molecule type" value="Genomic_DNA"/>
</dbReference>
<gene>
    <name evidence="1" type="ORF">CES85_3422</name>
</gene>
<dbReference type="AlphaFoldDB" id="A0A248UQ73"/>
<evidence type="ECO:0000313" key="2">
    <source>
        <dbReference type="Proteomes" id="UP000215256"/>
    </source>
</evidence>
<accession>A0A248UQ73</accession>
<dbReference type="KEGG" id="och:CES85_3422"/>
<name>A0A248UQ73_9HYPH</name>
<evidence type="ECO:0000313" key="1">
    <source>
        <dbReference type="EMBL" id="ASV88794.1"/>
    </source>
</evidence>
<organism evidence="1 2">
    <name type="scientific">Ochrobactrum quorumnocens</name>
    <dbReference type="NCBI Taxonomy" id="271865"/>
    <lineage>
        <taxon>Bacteria</taxon>
        <taxon>Pseudomonadati</taxon>
        <taxon>Pseudomonadota</taxon>
        <taxon>Alphaproteobacteria</taxon>
        <taxon>Hyphomicrobiales</taxon>
        <taxon>Brucellaceae</taxon>
        <taxon>Brucella/Ochrobactrum group</taxon>
        <taxon>Ochrobactrum</taxon>
    </lineage>
</organism>
<proteinExistence type="predicted"/>
<protein>
    <submittedName>
        <fullName evidence="1">Uncharacterized protein</fullName>
    </submittedName>
</protein>
<sequence length="270" mass="31064">MERYTSAVQGFLDKPGELNQKAGLQLRSLALFYDVASCDAFLRSDIQELTCFVQQAIQLRSLVFRWDGMYSDMRQDLGNWPTEFSDGMKAAGPCMISWWDQASTCAQLFLEMAEKDQVINTTPGMRRIKRGTSDVYLLSIFSAEFKIPTIFVPPSMLIPPYQAVLDAWNTDNEAQFQAVMQTAAEFHISRSRDNTDKIRFEFDATIDRVFPAELLVIQALRRRHKLPEFDAGHALIDEPWKVLRTIKTVAFNELAKSLEDRLLVDYPRFR</sequence>
<keyword evidence="1" id="KW-0614">Plasmid</keyword>
<dbReference type="Proteomes" id="UP000215256">
    <property type="component" value="Plasmid unnamed1"/>
</dbReference>
<geneLocation type="plasmid" evidence="1 2">
    <name>unnamed1</name>
</geneLocation>